<dbReference type="Gene3D" id="3.10.129.10">
    <property type="entry name" value="Hotdog Thioesterase"/>
    <property type="match status" value="1"/>
</dbReference>
<sequence length="137" mass="15773">MVFETSVRVRFRDTDMYGHVNNSSYATYAEEARIAFMEEQFGGFTPPLILAKANYTFLHQTKFPDHRDIKAKVWFSRIGNSSADMETRLLAMDGTALCDTTVTVVHFDYKTQKASAIPDDVRTVLKRYLYEDEKPNV</sequence>
<proteinExistence type="predicted"/>
<accession>A0ABY6YYQ6</accession>
<organism evidence="1 2">
    <name type="scientific">Alicyclobacillus dauci</name>
    <dbReference type="NCBI Taxonomy" id="1475485"/>
    <lineage>
        <taxon>Bacteria</taxon>
        <taxon>Bacillati</taxon>
        <taxon>Bacillota</taxon>
        <taxon>Bacilli</taxon>
        <taxon>Bacillales</taxon>
        <taxon>Alicyclobacillaceae</taxon>
        <taxon>Alicyclobacillus</taxon>
    </lineage>
</organism>
<evidence type="ECO:0000313" key="1">
    <source>
        <dbReference type="EMBL" id="WAH35749.1"/>
    </source>
</evidence>
<name>A0ABY6YYQ6_9BACL</name>
<dbReference type="PANTHER" id="PTHR31793:SF24">
    <property type="entry name" value="LONG-CHAIN ACYL-COA THIOESTERASE FADM"/>
    <property type="match status" value="1"/>
</dbReference>
<dbReference type="InterPro" id="IPR029069">
    <property type="entry name" value="HotDog_dom_sf"/>
</dbReference>
<protein>
    <submittedName>
        <fullName evidence="1">Acyl-CoA thioesterase</fullName>
    </submittedName>
</protein>
<evidence type="ECO:0000313" key="2">
    <source>
        <dbReference type="Proteomes" id="UP001164803"/>
    </source>
</evidence>
<keyword evidence="2" id="KW-1185">Reference proteome</keyword>
<dbReference type="Pfam" id="PF13279">
    <property type="entry name" value="4HBT_2"/>
    <property type="match status" value="1"/>
</dbReference>
<dbReference type="PANTHER" id="PTHR31793">
    <property type="entry name" value="4-HYDROXYBENZOYL-COA THIOESTERASE FAMILY MEMBER"/>
    <property type="match status" value="1"/>
</dbReference>
<dbReference type="SUPFAM" id="SSF54637">
    <property type="entry name" value="Thioesterase/thiol ester dehydrase-isomerase"/>
    <property type="match status" value="1"/>
</dbReference>
<dbReference type="CDD" id="cd00586">
    <property type="entry name" value="4HBT"/>
    <property type="match status" value="1"/>
</dbReference>
<gene>
    <name evidence="1" type="ORF">NZD86_15920</name>
</gene>
<reference evidence="1" key="1">
    <citation type="submission" date="2022-08" db="EMBL/GenBank/DDBJ databases">
        <title>Alicyclobacillus dauci DSM2870, complete genome.</title>
        <authorList>
            <person name="Wang Q."/>
            <person name="Cai R."/>
            <person name="Wang Z."/>
        </authorList>
    </citation>
    <scope>NUCLEOTIDE SEQUENCE</scope>
    <source>
        <strain evidence="1">DSM 28700</strain>
    </source>
</reference>
<dbReference type="Proteomes" id="UP001164803">
    <property type="component" value="Chromosome"/>
</dbReference>
<dbReference type="EMBL" id="CP104064">
    <property type="protein sequence ID" value="WAH35749.1"/>
    <property type="molecule type" value="Genomic_DNA"/>
</dbReference>
<dbReference type="InterPro" id="IPR050563">
    <property type="entry name" value="4-hydroxybenzoyl-CoA_TE"/>
</dbReference>
<dbReference type="RefSeq" id="WP_268043031.1">
    <property type="nucleotide sequence ID" value="NZ_CP104064.1"/>
</dbReference>